<accession>A0A1A8VZP5</accession>
<dbReference type="PRINTS" id="PR00625">
    <property type="entry name" value="JDOMAIN"/>
</dbReference>
<reference evidence="4 5" key="1">
    <citation type="submission" date="2016-05" db="EMBL/GenBank/DDBJ databases">
        <authorList>
            <person name="Naeem Raeece"/>
        </authorList>
    </citation>
    <scope>NUCLEOTIDE SEQUENCE [LARGE SCALE GENOMIC DNA]</scope>
</reference>
<evidence type="ECO:0000313" key="4">
    <source>
        <dbReference type="Proteomes" id="UP000078546"/>
    </source>
</evidence>
<dbReference type="Pfam" id="PF00226">
    <property type="entry name" value="DnaJ"/>
    <property type="match status" value="1"/>
</dbReference>
<dbReference type="InterPro" id="IPR036869">
    <property type="entry name" value="J_dom_sf"/>
</dbReference>
<dbReference type="EMBL" id="FLQV01000595">
    <property type="protein sequence ID" value="SBS96398.1"/>
    <property type="molecule type" value="Genomic_DNA"/>
</dbReference>
<name>A0A1A8VZP5_PLAOA</name>
<dbReference type="PROSITE" id="PS00636">
    <property type="entry name" value="DNAJ_1"/>
    <property type="match status" value="1"/>
</dbReference>
<dbReference type="GO" id="GO:0005737">
    <property type="term" value="C:cytoplasm"/>
    <property type="evidence" value="ECO:0007669"/>
    <property type="project" value="TreeGrafter"/>
</dbReference>
<dbReference type="Proteomes" id="UP000078546">
    <property type="component" value="Unassembled WGS sequence"/>
</dbReference>
<evidence type="ECO:0000313" key="2">
    <source>
        <dbReference type="EMBL" id="SBS86078.1"/>
    </source>
</evidence>
<dbReference type="GO" id="GO:0044183">
    <property type="term" value="F:protein folding chaperone"/>
    <property type="evidence" value="ECO:0007669"/>
    <property type="project" value="TreeGrafter"/>
</dbReference>
<dbReference type="GO" id="GO:0051082">
    <property type="term" value="F:unfolded protein binding"/>
    <property type="evidence" value="ECO:0007669"/>
    <property type="project" value="TreeGrafter"/>
</dbReference>
<dbReference type="Gene3D" id="1.10.287.110">
    <property type="entry name" value="DnaJ domain"/>
    <property type="match status" value="1"/>
</dbReference>
<dbReference type="FunFam" id="1.10.287.110:FF:000205">
    <property type="entry name" value="DnaJ protein"/>
    <property type="match status" value="1"/>
</dbReference>
<evidence type="ECO:0000259" key="1">
    <source>
        <dbReference type="PROSITE" id="PS50076"/>
    </source>
</evidence>
<feature type="domain" description="J" evidence="1">
    <location>
        <begin position="47"/>
        <end position="113"/>
    </location>
</feature>
<dbReference type="PROSITE" id="PS50076">
    <property type="entry name" value="DNAJ_2"/>
    <property type="match status" value="1"/>
</dbReference>
<dbReference type="CDD" id="cd06257">
    <property type="entry name" value="DnaJ"/>
    <property type="match status" value="1"/>
</dbReference>
<dbReference type="GO" id="GO:0005634">
    <property type="term" value="C:nucleus"/>
    <property type="evidence" value="ECO:0007669"/>
    <property type="project" value="TreeGrafter"/>
</dbReference>
<evidence type="ECO:0000313" key="3">
    <source>
        <dbReference type="EMBL" id="SBS96398.1"/>
    </source>
</evidence>
<dbReference type="InterPro" id="IPR018253">
    <property type="entry name" value="DnaJ_domain_CS"/>
</dbReference>
<dbReference type="InterPro" id="IPR001623">
    <property type="entry name" value="DnaJ_domain"/>
</dbReference>
<sequence>MKMFLIKKRYINFFNPILKSYTLSKRYICGKTSSTIVLQKRYFSSRTFYDILNVQKSSSKNEIKQAYRKLALKYHPDRNPNNRKESEQKFREITEAYETLSDDNKKKMYDCQLSSGFYSNGMKNNYANMSNSNASYTYQTRKMTDEEIERVFKNVFGNMNINDIFKSNLFNESNFRAKTMGGDIFGNFGSARDYEGNNGNIIQTNIKTEIIPRGNKIIEKTTKIITYKDGNVKQEIIEREISGNSKVHRLDTVPASPFYDSQTASCRIFLLLIDFEDIFNFDVSLKNKIHNFNNSVHNKPIGRNIKEYGQTKLAKQVLNYAYGILSIATRRILVNLFAIFVVPQQLRRENRCDVARMDEELYGWVRSSADLCNVALNCVMR</sequence>
<protein>
    <submittedName>
        <fullName evidence="2">DNAJ like protein, putative</fullName>
    </submittedName>
</protein>
<evidence type="ECO:0000313" key="5">
    <source>
        <dbReference type="Proteomes" id="UP000078560"/>
    </source>
</evidence>
<dbReference type="PANTHER" id="PTHR43948">
    <property type="entry name" value="DNAJ HOMOLOG SUBFAMILY B"/>
    <property type="match status" value="1"/>
</dbReference>
<organism evidence="2 5">
    <name type="scientific">Plasmodium ovale curtisi</name>
    <dbReference type="NCBI Taxonomy" id="864141"/>
    <lineage>
        <taxon>Eukaryota</taxon>
        <taxon>Sar</taxon>
        <taxon>Alveolata</taxon>
        <taxon>Apicomplexa</taxon>
        <taxon>Aconoidasida</taxon>
        <taxon>Haemosporida</taxon>
        <taxon>Plasmodiidae</taxon>
        <taxon>Plasmodium</taxon>
        <taxon>Plasmodium (Plasmodium)</taxon>
    </lineage>
</organism>
<dbReference type="GO" id="GO:0051087">
    <property type="term" value="F:protein-folding chaperone binding"/>
    <property type="evidence" value="ECO:0007669"/>
    <property type="project" value="TreeGrafter"/>
</dbReference>
<gene>
    <name evidence="3" type="ORF">POVCU1_032340</name>
    <name evidence="2" type="ORF">POVCU2_0035110</name>
</gene>
<dbReference type="PANTHER" id="PTHR43948:SF10">
    <property type="entry name" value="MRJ, ISOFORM E"/>
    <property type="match status" value="1"/>
</dbReference>
<proteinExistence type="predicted"/>
<dbReference type="Proteomes" id="UP000078560">
    <property type="component" value="Unassembled WGS sequence"/>
</dbReference>
<dbReference type="SMART" id="SM00271">
    <property type="entry name" value="DnaJ"/>
    <property type="match status" value="1"/>
</dbReference>
<dbReference type="EMBL" id="FLQU01000470">
    <property type="protein sequence ID" value="SBS86078.1"/>
    <property type="molecule type" value="Genomic_DNA"/>
</dbReference>
<dbReference type="AlphaFoldDB" id="A0A1A8VZP5"/>
<reference evidence="2" key="2">
    <citation type="submission" date="2016-05" db="EMBL/GenBank/DDBJ databases">
        <authorList>
            <person name="Lavstsen T."/>
            <person name="Jespersen J.S."/>
        </authorList>
    </citation>
    <scope>NUCLEOTIDE SEQUENCE [LARGE SCALE GENOMIC DNA]</scope>
</reference>
<dbReference type="SUPFAM" id="SSF46565">
    <property type="entry name" value="Chaperone J-domain"/>
    <property type="match status" value="1"/>
</dbReference>